<comment type="caution">
    <text evidence="1">The sequence shown here is derived from an EMBL/GenBank/DDBJ whole genome shotgun (WGS) entry which is preliminary data.</text>
</comment>
<dbReference type="EMBL" id="JBEZFP010000036">
    <property type="protein sequence ID" value="MEU8135075.1"/>
    <property type="molecule type" value="Genomic_DNA"/>
</dbReference>
<organism evidence="1 2">
    <name type="scientific">Streptodolium elevatio</name>
    <dbReference type="NCBI Taxonomy" id="3157996"/>
    <lineage>
        <taxon>Bacteria</taxon>
        <taxon>Bacillati</taxon>
        <taxon>Actinomycetota</taxon>
        <taxon>Actinomycetes</taxon>
        <taxon>Kitasatosporales</taxon>
        <taxon>Streptomycetaceae</taxon>
        <taxon>Streptodolium</taxon>
    </lineage>
</organism>
<dbReference type="Gene3D" id="1.10.287.1060">
    <property type="entry name" value="ESAT-6-like"/>
    <property type="match status" value="1"/>
</dbReference>
<gene>
    <name evidence="1" type="ORF">AB0C36_16345</name>
</gene>
<dbReference type="InterPro" id="IPR036689">
    <property type="entry name" value="ESAT-6-like_sf"/>
</dbReference>
<keyword evidence="2" id="KW-1185">Reference proteome</keyword>
<proteinExistence type="predicted"/>
<name>A0ABV3DH49_9ACTN</name>
<dbReference type="Proteomes" id="UP001551482">
    <property type="component" value="Unassembled WGS sequence"/>
</dbReference>
<sequence>MADVNIDFDEIANTAKTMGTKLSDISNELGELETTVSGLLQDGLVFEKASPALKEAYDTFSSQMKTSAANIASYAENFNQIATSLGESDTKLMNEIRSAIEKMKAEFQDSNS</sequence>
<evidence type="ECO:0000313" key="2">
    <source>
        <dbReference type="Proteomes" id="UP001551482"/>
    </source>
</evidence>
<accession>A0ABV3DH49</accession>
<protein>
    <submittedName>
        <fullName evidence="1">WXG100 family type VII secretion target</fullName>
    </submittedName>
</protein>
<dbReference type="RefSeq" id="WP_358354349.1">
    <property type="nucleotide sequence ID" value="NZ_JBEZFP010000036.1"/>
</dbReference>
<reference evidence="1 2" key="1">
    <citation type="submission" date="2024-06" db="EMBL/GenBank/DDBJ databases">
        <title>The Natural Products Discovery Center: Release of the First 8490 Sequenced Strains for Exploring Actinobacteria Biosynthetic Diversity.</title>
        <authorList>
            <person name="Kalkreuter E."/>
            <person name="Kautsar S.A."/>
            <person name="Yang D."/>
            <person name="Bader C.D."/>
            <person name="Teijaro C.N."/>
            <person name="Fluegel L."/>
            <person name="Davis C.M."/>
            <person name="Simpson J.R."/>
            <person name="Lauterbach L."/>
            <person name="Steele A.D."/>
            <person name="Gui C."/>
            <person name="Meng S."/>
            <person name="Li G."/>
            <person name="Viehrig K."/>
            <person name="Ye F."/>
            <person name="Su P."/>
            <person name="Kiefer A.F."/>
            <person name="Nichols A."/>
            <person name="Cepeda A.J."/>
            <person name="Yan W."/>
            <person name="Fan B."/>
            <person name="Jiang Y."/>
            <person name="Adhikari A."/>
            <person name="Zheng C.-J."/>
            <person name="Schuster L."/>
            <person name="Cowan T.M."/>
            <person name="Smanski M.J."/>
            <person name="Chevrette M.G."/>
            <person name="De Carvalho L.P.S."/>
            <person name="Shen B."/>
        </authorList>
    </citation>
    <scope>NUCLEOTIDE SEQUENCE [LARGE SCALE GENOMIC DNA]</scope>
    <source>
        <strain evidence="1 2">NPDC048946</strain>
    </source>
</reference>
<dbReference type="SUPFAM" id="SSF140453">
    <property type="entry name" value="EsxAB dimer-like"/>
    <property type="match status" value="1"/>
</dbReference>
<evidence type="ECO:0000313" key="1">
    <source>
        <dbReference type="EMBL" id="MEU8135075.1"/>
    </source>
</evidence>